<gene>
    <name evidence="1" type="ORF">ERUC_LOCUS19769</name>
</gene>
<sequence length="78" mass="9116">MKQHGVSQEEAVRELKKMIKDYQEVMMDEFFKASSTVPRQVIVRVFNTARMINLFYKEGDGFGHANDNFKAMFTSLFT</sequence>
<dbReference type="AlphaFoldDB" id="A0ABC8KB13"/>
<dbReference type="Gene3D" id="1.10.600.10">
    <property type="entry name" value="Farnesyl Diphosphate Synthase"/>
    <property type="match status" value="1"/>
</dbReference>
<comment type="caution">
    <text evidence="1">The sequence shown here is derived from an EMBL/GenBank/DDBJ whole genome shotgun (WGS) entry which is preliminary data.</text>
</comment>
<keyword evidence="2" id="KW-1185">Reference proteome</keyword>
<accession>A0ABC8KB13</accession>
<dbReference type="EMBL" id="CAKOAT010186266">
    <property type="protein sequence ID" value="CAH8354014.1"/>
    <property type="molecule type" value="Genomic_DNA"/>
</dbReference>
<organism evidence="1 2">
    <name type="scientific">Eruca vesicaria subsp. sativa</name>
    <name type="common">Garden rocket</name>
    <name type="synonym">Eruca sativa</name>
    <dbReference type="NCBI Taxonomy" id="29727"/>
    <lineage>
        <taxon>Eukaryota</taxon>
        <taxon>Viridiplantae</taxon>
        <taxon>Streptophyta</taxon>
        <taxon>Embryophyta</taxon>
        <taxon>Tracheophyta</taxon>
        <taxon>Spermatophyta</taxon>
        <taxon>Magnoliopsida</taxon>
        <taxon>eudicotyledons</taxon>
        <taxon>Gunneridae</taxon>
        <taxon>Pentapetalae</taxon>
        <taxon>rosids</taxon>
        <taxon>malvids</taxon>
        <taxon>Brassicales</taxon>
        <taxon>Brassicaceae</taxon>
        <taxon>Brassiceae</taxon>
        <taxon>Eruca</taxon>
    </lineage>
</organism>
<evidence type="ECO:0000313" key="2">
    <source>
        <dbReference type="Proteomes" id="UP001642260"/>
    </source>
</evidence>
<dbReference type="SUPFAM" id="SSF48576">
    <property type="entry name" value="Terpenoid synthases"/>
    <property type="match status" value="1"/>
</dbReference>
<evidence type="ECO:0000313" key="1">
    <source>
        <dbReference type="EMBL" id="CAH8354014.1"/>
    </source>
</evidence>
<evidence type="ECO:0008006" key="3">
    <source>
        <dbReference type="Google" id="ProtNLM"/>
    </source>
</evidence>
<protein>
    <recommendedName>
        <fullName evidence="3">Terpene synthase metal-binding domain-containing protein</fullName>
    </recommendedName>
</protein>
<reference evidence="1 2" key="1">
    <citation type="submission" date="2022-03" db="EMBL/GenBank/DDBJ databases">
        <authorList>
            <person name="Macdonald S."/>
            <person name="Ahmed S."/>
            <person name="Newling K."/>
        </authorList>
    </citation>
    <scope>NUCLEOTIDE SEQUENCE [LARGE SCALE GENOMIC DNA]</scope>
</reference>
<name>A0ABC8KB13_ERUVS</name>
<proteinExistence type="predicted"/>
<dbReference type="Proteomes" id="UP001642260">
    <property type="component" value="Unassembled WGS sequence"/>
</dbReference>
<dbReference type="InterPro" id="IPR008949">
    <property type="entry name" value="Isoprenoid_synthase_dom_sf"/>
</dbReference>